<evidence type="ECO:0000256" key="2">
    <source>
        <dbReference type="ARBA" id="ARBA00022741"/>
    </source>
</evidence>
<organism evidence="9 10">
    <name type="scientific">Phanerochaete sordida</name>
    <dbReference type="NCBI Taxonomy" id="48140"/>
    <lineage>
        <taxon>Eukaryota</taxon>
        <taxon>Fungi</taxon>
        <taxon>Dikarya</taxon>
        <taxon>Basidiomycota</taxon>
        <taxon>Agaricomycotina</taxon>
        <taxon>Agaricomycetes</taxon>
        <taxon>Polyporales</taxon>
        <taxon>Phanerochaetaceae</taxon>
        <taxon>Phanerochaete</taxon>
    </lineage>
</organism>
<dbReference type="GO" id="GO:0043138">
    <property type="term" value="F:3'-5' DNA helicase activity"/>
    <property type="evidence" value="ECO:0007669"/>
    <property type="project" value="UniProtKB-EC"/>
</dbReference>
<feature type="region of interest" description="Disordered" evidence="6">
    <location>
        <begin position="642"/>
        <end position="670"/>
    </location>
</feature>
<dbReference type="InterPro" id="IPR027417">
    <property type="entry name" value="P-loop_NTPase"/>
</dbReference>
<evidence type="ECO:0000256" key="6">
    <source>
        <dbReference type="SAM" id="MobiDB-lite"/>
    </source>
</evidence>
<dbReference type="SMART" id="SM00487">
    <property type="entry name" value="DEXDc"/>
    <property type="match status" value="1"/>
</dbReference>
<comment type="similarity">
    <text evidence="1">Belongs to the helicase family. RecQ subfamily.</text>
</comment>
<keyword evidence="9" id="KW-0347">Helicase</keyword>
<dbReference type="EMBL" id="BPQB01000189">
    <property type="protein sequence ID" value="GJF00722.1"/>
    <property type="molecule type" value="Genomic_DNA"/>
</dbReference>
<proteinExistence type="inferred from homology"/>
<dbReference type="Proteomes" id="UP000703269">
    <property type="component" value="Unassembled WGS sequence"/>
</dbReference>
<dbReference type="EC" id="5.6.2.4" evidence="5"/>
<dbReference type="InterPro" id="IPR014001">
    <property type="entry name" value="Helicase_ATP-bd"/>
</dbReference>
<dbReference type="Pfam" id="PF00271">
    <property type="entry name" value="Helicase_C"/>
    <property type="match status" value="1"/>
</dbReference>
<evidence type="ECO:0000256" key="3">
    <source>
        <dbReference type="ARBA" id="ARBA00022840"/>
    </source>
</evidence>
<dbReference type="GO" id="GO:0000724">
    <property type="term" value="P:double-strand break repair via homologous recombination"/>
    <property type="evidence" value="ECO:0007669"/>
    <property type="project" value="TreeGrafter"/>
</dbReference>
<reference evidence="9 10" key="1">
    <citation type="submission" date="2021-08" db="EMBL/GenBank/DDBJ databases">
        <title>Draft Genome Sequence of Phanerochaete sordida strain YK-624.</title>
        <authorList>
            <person name="Mori T."/>
            <person name="Dohra H."/>
            <person name="Suzuki T."/>
            <person name="Kawagishi H."/>
            <person name="Hirai H."/>
        </authorList>
    </citation>
    <scope>NUCLEOTIDE SEQUENCE [LARGE SCALE GENOMIC DNA]</scope>
    <source>
        <strain evidence="9 10">YK-624</strain>
    </source>
</reference>
<accession>A0A9P3LMM6</accession>
<evidence type="ECO:0000313" key="10">
    <source>
        <dbReference type="Proteomes" id="UP000703269"/>
    </source>
</evidence>
<dbReference type="Pfam" id="PF00270">
    <property type="entry name" value="DEAD"/>
    <property type="match status" value="1"/>
</dbReference>
<dbReference type="InterPro" id="IPR001650">
    <property type="entry name" value="Helicase_C-like"/>
</dbReference>
<evidence type="ECO:0000256" key="5">
    <source>
        <dbReference type="ARBA" id="ARBA00034808"/>
    </source>
</evidence>
<keyword evidence="3" id="KW-0067">ATP-binding</keyword>
<dbReference type="PROSITE" id="PS51192">
    <property type="entry name" value="HELICASE_ATP_BIND_1"/>
    <property type="match status" value="1"/>
</dbReference>
<dbReference type="PANTHER" id="PTHR13710:SF147">
    <property type="entry name" value="DNA HELICASE"/>
    <property type="match status" value="1"/>
</dbReference>
<protein>
    <recommendedName>
        <fullName evidence="5">DNA 3'-5' helicase</fullName>
        <ecNumber evidence="5">5.6.2.4</ecNumber>
    </recommendedName>
</protein>
<dbReference type="SUPFAM" id="SSF52540">
    <property type="entry name" value="P-loop containing nucleoside triphosphate hydrolases"/>
    <property type="match status" value="1"/>
</dbReference>
<dbReference type="GO" id="GO:0005737">
    <property type="term" value="C:cytoplasm"/>
    <property type="evidence" value="ECO:0007669"/>
    <property type="project" value="TreeGrafter"/>
</dbReference>
<comment type="catalytic activity">
    <reaction evidence="4">
        <text>Couples ATP hydrolysis with the unwinding of duplex DNA by translocating in the 3'-5' direction.</text>
        <dbReference type="EC" id="5.6.2.4"/>
    </reaction>
</comment>
<dbReference type="Gene3D" id="3.40.50.300">
    <property type="entry name" value="P-loop containing nucleotide triphosphate hydrolases"/>
    <property type="match status" value="2"/>
</dbReference>
<dbReference type="GO" id="GO:0005634">
    <property type="term" value="C:nucleus"/>
    <property type="evidence" value="ECO:0007669"/>
    <property type="project" value="TreeGrafter"/>
</dbReference>
<sequence>MRIDTITTENVTAVVCEGCKIKELRPFQVPHIVDMSLGKSLVLVAAPGSGKTIIMAGPLLVAQAMGQSGIAFVVVPSKILVDQQAASFGDFGLRTLAINEDTVRSASLLGRDLWAELAAGDDVRVAVVTPWMIASDRLYALLRDAKFKNAIRWLDIDEVHLCLEKLSVWSKPYEALQSLRTRLPSSTVWAVFTGTATIKETRIIASGLGFAPGTYVDARYSVDRPNLKYTTRFFAHSVSGYEFYDLAWLIPYEMKNSAEIPTTLIFCDTIELGVRLMAFLDDLIPDDVPDRLTLIMPCNSLFKRSFRLRFRDGMEAGRIRIGICTETCTYGVDIRNVRRVITFGQPKSFAKMKQELCRAGRDGLPARVYCYAPPWMRDVPFYEIKGKQAKEDLARREALDPVVRDWFNACGPHVLNPRCPRQIDMDHNSEAFHRPEQCCYFHIPDDESEVNDELNAKHLAHRQSKLPPKVPLPRSDGTYSAVETAHRQSLSAMLKRWRQDEWDDIRGPDEDFPSEVFLPQHRIDRLLAKAHICTCLERLRLVMAGWNYLESHGEKLLAFITPILEAFRKIIGERQYETLCASTDSQLPPAVAADGLPAVQASSESSAAQSSTSRTTGQSDASTSSAPLPRLVLKIRMPTTDAAATPAILSPKRPLPDHELSETEGRKRAK</sequence>
<gene>
    <name evidence="9" type="ORF">PsYK624_170200</name>
</gene>
<keyword evidence="9" id="KW-0378">Hydrolase</keyword>
<evidence type="ECO:0000256" key="1">
    <source>
        <dbReference type="ARBA" id="ARBA00005446"/>
    </source>
</evidence>
<evidence type="ECO:0000259" key="8">
    <source>
        <dbReference type="PROSITE" id="PS51194"/>
    </source>
</evidence>
<keyword evidence="10" id="KW-1185">Reference proteome</keyword>
<feature type="compositionally biased region" description="Low complexity" evidence="6">
    <location>
        <begin position="600"/>
        <end position="619"/>
    </location>
</feature>
<evidence type="ECO:0000313" key="9">
    <source>
        <dbReference type="EMBL" id="GJF00722.1"/>
    </source>
</evidence>
<dbReference type="PROSITE" id="PS51194">
    <property type="entry name" value="HELICASE_CTER"/>
    <property type="match status" value="1"/>
</dbReference>
<feature type="region of interest" description="Disordered" evidence="6">
    <location>
        <begin position="597"/>
        <end position="630"/>
    </location>
</feature>
<evidence type="ECO:0000256" key="4">
    <source>
        <dbReference type="ARBA" id="ARBA00034617"/>
    </source>
</evidence>
<dbReference type="PANTHER" id="PTHR13710">
    <property type="entry name" value="DNA HELICASE RECQ FAMILY MEMBER"/>
    <property type="match status" value="1"/>
</dbReference>
<dbReference type="GO" id="GO:0005524">
    <property type="term" value="F:ATP binding"/>
    <property type="evidence" value="ECO:0007669"/>
    <property type="project" value="UniProtKB-KW"/>
</dbReference>
<dbReference type="InterPro" id="IPR011545">
    <property type="entry name" value="DEAD/DEAH_box_helicase_dom"/>
</dbReference>
<dbReference type="GO" id="GO:0009378">
    <property type="term" value="F:four-way junction helicase activity"/>
    <property type="evidence" value="ECO:0007669"/>
    <property type="project" value="TreeGrafter"/>
</dbReference>
<evidence type="ECO:0000259" key="7">
    <source>
        <dbReference type="PROSITE" id="PS51192"/>
    </source>
</evidence>
<dbReference type="GO" id="GO:0003676">
    <property type="term" value="F:nucleic acid binding"/>
    <property type="evidence" value="ECO:0007669"/>
    <property type="project" value="InterPro"/>
</dbReference>
<feature type="compositionally biased region" description="Basic and acidic residues" evidence="6">
    <location>
        <begin position="654"/>
        <end position="670"/>
    </location>
</feature>
<dbReference type="GO" id="GO:0005694">
    <property type="term" value="C:chromosome"/>
    <property type="evidence" value="ECO:0007669"/>
    <property type="project" value="TreeGrafter"/>
</dbReference>
<name>A0A9P3LMM6_9APHY</name>
<comment type="caution">
    <text evidence="9">The sequence shown here is derived from an EMBL/GenBank/DDBJ whole genome shotgun (WGS) entry which is preliminary data.</text>
</comment>
<dbReference type="OrthoDB" id="3260945at2759"/>
<feature type="domain" description="Helicase ATP-binding" evidence="7">
    <location>
        <begin position="32"/>
        <end position="214"/>
    </location>
</feature>
<dbReference type="AlphaFoldDB" id="A0A9P3LMM6"/>
<feature type="domain" description="Helicase C-terminal" evidence="8">
    <location>
        <begin position="245"/>
        <end position="407"/>
    </location>
</feature>
<keyword evidence="2" id="KW-0547">Nucleotide-binding</keyword>